<dbReference type="SMART" id="SM00216">
    <property type="entry name" value="VWD"/>
    <property type="match status" value="1"/>
</dbReference>
<dbReference type="Pfam" id="PF00094">
    <property type="entry name" value="VWD"/>
    <property type="match status" value="1"/>
</dbReference>
<evidence type="ECO:0000256" key="1">
    <source>
        <dbReference type="ARBA" id="ARBA00023157"/>
    </source>
</evidence>
<accession>A0A8S4Q4Q6</accession>
<dbReference type="InterPro" id="IPR001846">
    <property type="entry name" value="VWF_type-D"/>
</dbReference>
<evidence type="ECO:0000259" key="4">
    <source>
        <dbReference type="PROSITE" id="PS51233"/>
    </source>
</evidence>
<evidence type="ECO:0000313" key="6">
    <source>
        <dbReference type="Proteomes" id="UP000749559"/>
    </source>
</evidence>
<dbReference type="GO" id="GO:0005615">
    <property type="term" value="C:extracellular space"/>
    <property type="evidence" value="ECO:0007669"/>
    <property type="project" value="TreeGrafter"/>
</dbReference>
<dbReference type="GO" id="GO:0031012">
    <property type="term" value="C:extracellular matrix"/>
    <property type="evidence" value="ECO:0007669"/>
    <property type="project" value="TreeGrafter"/>
</dbReference>
<name>A0A8S4Q4Q6_OWEFU</name>
<evidence type="ECO:0000256" key="3">
    <source>
        <dbReference type="SAM" id="SignalP"/>
    </source>
</evidence>
<feature type="chain" id="PRO_5035811438" description="VWFD domain-containing protein" evidence="3">
    <location>
        <begin position="29"/>
        <end position="514"/>
    </location>
</feature>
<reference evidence="5" key="1">
    <citation type="submission" date="2022-03" db="EMBL/GenBank/DDBJ databases">
        <authorList>
            <person name="Martin C."/>
        </authorList>
    </citation>
    <scope>NUCLEOTIDE SEQUENCE</scope>
</reference>
<proteinExistence type="predicted"/>
<gene>
    <name evidence="5" type="ORF">OFUS_LOCUS24217</name>
</gene>
<keyword evidence="3" id="KW-0732">Signal</keyword>
<evidence type="ECO:0000256" key="2">
    <source>
        <dbReference type="ARBA" id="ARBA00023180"/>
    </source>
</evidence>
<feature type="signal peptide" evidence="3">
    <location>
        <begin position="1"/>
        <end position="28"/>
    </location>
</feature>
<dbReference type="PANTHER" id="PTHR11339">
    <property type="entry name" value="EXTRACELLULAR MATRIX GLYCOPROTEIN RELATED"/>
    <property type="match status" value="1"/>
</dbReference>
<dbReference type="InterPro" id="IPR050780">
    <property type="entry name" value="Mucin_vWF_Thrombospondin_sf"/>
</dbReference>
<comment type="caution">
    <text evidence="5">The sequence shown here is derived from an EMBL/GenBank/DDBJ whole genome shotgun (WGS) entry which is preliminary data.</text>
</comment>
<evidence type="ECO:0000313" key="5">
    <source>
        <dbReference type="EMBL" id="CAH1800312.1"/>
    </source>
</evidence>
<feature type="domain" description="VWFD" evidence="4">
    <location>
        <begin position="46"/>
        <end position="222"/>
    </location>
</feature>
<sequence length="514" mass="58174">MISSFFNDKMLKYVLLLTCLLGESTIDALRIVDGLSASIDIRMTFGITTGWGDPHYRTFDGLDYDFQGTGKYLFVESTDGEFKVEVQNTPSVNPSVSLTLYADIYVGDDIIRLHVANTAKVNNIPVVEFPYKDGKKSYVVTQLDGITSFISPKLYFAVDMQYGISVAVGEKWKGKVDGLAKNFDGDMENDKTDRNGDDVSNMSNLGSLIGISYDVDNISRSDKVIPLNDIPPIMELCITPRQRRAAERVCQLIFDFEDGPFTECKDPSFQKRRERLIRDCTFDVCDDFKNYCNIVFKFLDLMDCVADDNFKCAEVNMTGDPHMVQPIEGSLLPLCYNFDGEMNTAYKLLMQHDNEINVEFGDGTRKITQVAIITKTVTIHLTILHVTINGVTKEWTDDNFALEGGHMEIIGSDVYLELDSGLKIHFVRSHRHHLFNMFLDEMHRIPKDASGVIGYVSNHATLEDNGIDPAQLMIDDIPIDVIKKEGKCWQVPHHNQQILNNLFDQFKLDKILEN</sequence>
<organism evidence="5 6">
    <name type="scientific">Owenia fusiformis</name>
    <name type="common">Polychaete worm</name>
    <dbReference type="NCBI Taxonomy" id="6347"/>
    <lineage>
        <taxon>Eukaryota</taxon>
        <taxon>Metazoa</taxon>
        <taxon>Spiralia</taxon>
        <taxon>Lophotrochozoa</taxon>
        <taxon>Annelida</taxon>
        <taxon>Polychaeta</taxon>
        <taxon>Sedentaria</taxon>
        <taxon>Canalipalpata</taxon>
        <taxon>Sabellida</taxon>
        <taxon>Oweniida</taxon>
        <taxon>Oweniidae</taxon>
        <taxon>Owenia</taxon>
    </lineage>
</organism>
<dbReference type="OrthoDB" id="19588at2759"/>
<keyword evidence="6" id="KW-1185">Reference proteome</keyword>
<keyword evidence="1" id="KW-1015">Disulfide bond</keyword>
<dbReference type="Proteomes" id="UP000749559">
    <property type="component" value="Unassembled WGS sequence"/>
</dbReference>
<dbReference type="PROSITE" id="PS51233">
    <property type="entry name" value="VWFD"/>
    <property type="match status" value="1"/>
</dbReference>
<dbReference type="AlphaFoldDB" id="A0A8S4Q4Q6"/>
<dbReference type="EMBL" id="CAIIXF020000011">
    <property type="protein sequence ID" value="CAH1800312.1"/>
    <property type="molecule type" value="Genomic_DNA"/>
</dbReference>
<protein>
    <recommendedName>
        <fullName evidence="4">VWFD domain-containing protein</fullName>
    </recommendedName>
</protein>
<dbReference type="PANTHER" id="PTHR11339:SF272">
    <property type="entry name" value="BMP-BINDING ENDOTHELIAL REGULATOR PROTEIN"/>
    <property type="match status" value="1"/>
</dbReference>
<keyword evidence="2" id="KW-0325">Glycoprotein</keyword>